<keyword evidence="12" id="KW-1185">Reference proteome</keyword>
<accession>A0ABU5I082</accession>
<dbReference type="EC" id="1.1.1.22" evidence="3 8"/>
<evidence type="ECO:0000256" key="4">
    <source>
        <dbReference type="ARBA" id="ARBA00015132"/>
    </source>
</evidence>
<name>A0ABU5I082_9HYPH</name>
<evidence type="ECO:0000256" key="1">
    <source>
        <dbReference type="ARBA" id="ARBA00004701"/>
    </source>
</evidence>
<dbReference type="SUPFAM" id="SSF48179">
    <property type="entry name" value="6-phosphogluconate dehydrogenase C-terminal domain-like"/>
    <property type="match status" value="1"/>
</dbReference>
<dbReference type="Pfam" id="PF00984">
    <property type="entry name" value="UDPG_MGDP_dh"/>
    <property type="match status" value="1"/>
</dbReference>
<sequence length="498" mass="52122">MLNVCVLGTGYVGLVTGACLADLGHAVTCIDIDPAKIEGLARGEMPIYEPGLDEVVARNGEARRLSFGVDPSGALGEPDLILIVAVGTPSGEDGSADLRALFSAVDQAAGLRAASQAGGHLTIVIKSTVPVGTCRAVEAMVARRLKPGSFSIVSNPEFLREGCAIEDFTRPDRIVVGSASEAGLAAMRALYAPLTSQGFPLVEVGALETSEMIKYAANVFLATRIGLVNEFAQICERVGADVDELSRAVGADRRIGPAFLKAGPGFGGSCFPKDLRALTSFAADLGCPSEIAGAVIAANERQKHAMAAKIEEAVGARLCGRRIALLGLAFKAGTDDVREAPALSILSDLIAAGASVTAYDPAAGEHFARLVPGVRIADRIDRALADADAVVIATEWPEFLTIDWMAARLLMRRPVIVDLRNHLEAKRLIALGFTYRGVGRHASPLPVSLPAYAPQPMGVQDISEPPSRAPARRGPVAGGPIRVFDQDEARREGAVPAE</sequence>
<evidence type="ECO:0000256" key="3">
    <source>
        <dbReference type="ARBA" id="ARBA00012954"/>
    </source>
</evidence>
<dbReference type="InterPro" id="IPR017476">
    <property type="entry name" value="UDP-Glc/GDP-Man"/>
</dbReference>
<comment type="catalytic activity">
    <reaction evidence="7 8">
        <text>UDP-alpha-D-glucose + 2 NAD(+) + H2O = UDP-alpha-D-glucuronate + 2 NADH + 3 H(+)</text>
        <dbReference type="Rhea" id="RHEA:23596"/>
        <dbReference type="ChEBI" id="CHEBI:15377"/>
        <dbReference type="ChEBI" id="CHEBI:15378"/>
        <dbReference type="ChEBI" id="CHEBI:57540"/>
        <dbReference type="ChEBI" id="CHEBI:57945"/>
        <dbReference type="ChEBI" id="CHEBI:58052"/>
        <dbReference type="ChEBI" id="CHEBI:58885"/>
        <dbReference type="EC" id="1.1.1.22"/>
    </reaction>
</comment>
<keyword evidence="5 8" id="KW-0560">Oxidoreductase</keyword>
<evidence type="ECO:0000313" key="12">
    <source>
        <dbReference type="Proteomes" id="UP001294412"/>
    </source>
</evidence>
<dbReference type="Pfam" id="PF03721">
    <property type="entry name" value="UDPG_MGDP_dh_N"/>
    <property type="match status" value="1"/>
</dbReference>
<dbReference type="RefSeq" id="WP_322186268.1">
    <property type="nucleotide sequence ID" value="NZ_JAXLPB010000002.1"/>
</dbReference>
<dbReference type="Proteomes" id="UP001294412">
    <property type="component" value="Unassembled WGS sequence"/>
</dbReference>
<evidence type="ECO:0000256" key="2">
    <source>
        <dbReference type="ARBA" id="ARBA00006601"/>
    </source>
</evidence>
<dbReference type="Pfam" id="PF03720">
    <property type="entry name" value="UDPG_MGDP_dh_C"/>
    <property type="match status" value="1"/>
</dbReference>
<dbReference type="InterPro" id="IPR014027">
    <property type="entry name" value="UDP-Glc/GDP-Man_DH_C"/>
</dbReference>
<organism evidence="11 12">
    <name type="scientific">Fulvimarina uroteuthidis</name>
    <dbReference type="NCBI Taxonomy" id="3098149"/>
    <lineage>
        <taxon>Bacteria</taxon>
        <taxon>Pseudomonadati</taxon>
        <taxon>Pseudomonadota</taxon>
        <taxon>Alphaproteobacteria</taxon>
        <taxon>Hyphomicrobiales</taxon>
        <taxon>Aurantimonadaceae</taxon>
        <taxon>Fulvimarina</taxon>
    </lineage>
</organism>
<comment type="pathway">
    <text evidence="1">Nucleotide-sugar biosynthesis; UDP-alpha-D-glucuronate biosynthesis; UDP-alpha-D-glucuronate from UDP-alpha-D-glucose: step 1/1.</text>
</comment>
<feature type="domain" description="UDP-glucose/GDP-mannose dehydrogenase C-terminal" evidence="10">
    <location>
        <begin position="324"/>
        <end position="425"/>
    </location>
</feature>
<comment type="caution">
    <text evidence="11">The sequence shown here is derived from an EMBL/GenBank/DDBJ whole genome shotgun (WGS) entry which is preliminary data.</text>
</comment>
<proteinExistence type="inferred from homology"/>
<dbReference type="InterPro" id="IPR028357">
    <property type="entry name" value="UDPglc_DH_bac"/>
</dbReference>
<dbReference type="InterPro" id="IPR014026">
    <property type="entry name" value="UDP-Glc/GDP-Man_DH_dimer"/>
</dbReference>
<evidence type="ECO:0000256" key="9">
    <source>
        <dbReference type="SAM" id="MobiDB-lite"/>
    </source>
</evidence>
<dbReference type="SUPFAM" id="SSF51735">
    <property type="entry name" value="NAD(P)-binding Rossmann-fold domains"/>
    <property type="match status" value="1"/>
</dbReference>
<evidence type="ECO:0000313" key="11">
    <source>
        <dbReference type="EMBL" id="MDY8108796.1"/>
    </source>
</evidence>
<gene>
    <name evidence="11" type="ORF">U0C82_06510</name>
</gene>
<comment type="similarity">
    <text evidence="2 8">Belongs to the UDP-glucose/GDP-mannose dehydrogenase family.</text>
</comment>
<reference evidence="11 12" key="1">
    <citation type="submission" date="2023-12" db="EMBL/GenBank/DDBJ databases">
        <title>Description of Novel Strain Fulvimarina sp. 2208YS6-2-32 isolated from Uroteuthis (Photololigo) edulis.</title>
        <authorList>
            <person name="Park J.-S."/>
        </authorList>
    </citation>
    <scope>NUCLEOTIDE SEQUENCE [LARGE SCALE GENOMIC DNA]</scope>
    <source>
        <strain evidence="11 12">2208YS6-2-32</strain>
    </source>
</reference>
<dbReference type="GO" id="GO:0016491">
    <property type="term" value="F:oxidoreductase activity"/>
    <property type="evidence" value="ECO:0007669"/>
    <property type="project" value="UniProtKB-KW"/>
</dbReference>
<dbReference type="InterPro" id="IPR036220">
    <property type="entry name" value="UDP-Glc/GDP-Man_DH_C_sf"/>
</dbReference>
<feature type="compositionally biased region" description="Basic and acidic residues" evidence="9">
    <location>
        <begin position="484"/>
        <end position="498"/>
    </location>
</feature>
<dbReference type="Gene3D" id="1.20.5.100">
    <property type="entry name" value="Cytochrome c1, transmembrane anchor, C-terminal"/>
    <property type="match status" value="1"/>
</dbReference>
<dbReference type="InterPro" id="IPR001732">
    <property type="entry name" value="UDP-Glc/GDP-Man_DH_N"/>
</dbReference>
<evidence type="ECO:0000256" key="8">
    <source>
        <dbReference type="PIRNR" id="PIRNR000124"/>
    </source>
</evidence>
<evidence type="ECO:0000259" key="10">
    <source>
        <dbReference type="SMART" id="SM00984"/>
    </source>
</evidence>
<feature type="region of interest" description="Disordered" evidence="9">
    <location>
        <begin position="456"/>
        <end position="498"/>
    </location>
</feature>
<dbReference type="SMART" id="SM00984">
    <property type="entry name" value="UDPG_MGDP_dh_C"/>
    <property type="match status" value="1"/>
</dbReference>
<evidence type="ECO:0000256" key="6">
    <source>
        <dbReference type="ARBA" id="ARBA00023027"/>
    </source>
</evidence>
<dbReference type="PANTHER" id="PTHR43750:SF3">
    <property type="entry name" value="UDP-GLUCOSE 6-DEHYDROGENASE TUAD"/>
    <property type="match status" value="1"/>
</dbReference>
<evidence type="ECO:0000256" key="7">
    <source>
        <dbReference type="ARBA" id="ARBA00047473"/>
    </source>
</evidence>
<dbReference type="EMBL" id="JAXLPB010000002">
    <property type="protein sequence ID" value="MDY8108796.1"/>
    <property type="molecule type" value="Genomic_DNA"/>
</dbReference>
<keyword evidence="6 8" id="KW-0520">NAD</keyword>
<dbReference type="InterPro" id="IPR036291">
    <property type="entry name" value="NAD(P)-bd_dom_sf"/>
</dbReference>
<dbReference type="PIRSF" id="PIRSF500134">
    <property type="entry name" value="UDPglc_DH_bac"/>
    <property type="match status" value="1"/>
</dbReference>
<dbReference type="PIRSF" id="PIRSF000124">
    <property type="entry name" value="UDPglc_GDPman_dh"/>
    <property type="match status" value="1"/>
</dbReference>
<dbReference type="SUPFAM" id="SSF52413">
    <property type="entry name" value="UDP-glucose/GDP-mannose dehydrogenase C-terminal domain"/>
    <property type="match status" value="1"/>
</dbReference>
<dbReference type="NCBIfam" id="TIGR03026">
    <property type="entry name" value="NDP-sugDHase"/>
    <property type="match status" value="1"/>
</dbReference>
<dbReference type="InterPro" id="IPR008927">
    <property type="entry name" value="6-PGluconate_DH-like_C_sf"/>
</dbReference>
<dbReference type="PANTHER" id="PTHR43750">
    <property type="entry name" value="UDP-GLUCOSE 6-DEHYDROGENASE TUAD"/>
    <property type="match status" value="1"/>
</dbReference>
<dbReference type="Gene3D" id="3.40.50.720">
    <property type="entry name" value="NAD(P)-binding Rossmann-like Domain"/>
    <property type="match status" value="2"/>
</dbReference>
<evidence type="ECO:0000256" key="5">
    <source>
        <dbReference type="ARBA" id="ARBA00023002"/>
    </source>
</evidence>
<protein>
    <recommendedName>
        <fullName evidence="4 8">UDP-glucose 6-dehydrogenase</fullName>
        <ecNumber evidence="3 8">1.1.1.22</ecNumber>
    </recommendedName>
</protein>